<name>A0A395HV80_ASPHC</name>
<organism evidence="2 3">
    <name type="scientific">Aspergillus homomorphus (strain CBS 101889)</name>
    <dbReference type="NCBI Taxonomy" id="1450537"/>
    <lineage>
        <taxon>Eukaryota</taxon>
        <taxon>Fungi</taxon>
        <taxon>Dikarya</taxon>
        <taxon>Ascomycota</taxon>
        <taxon>Pezizomycotina</taxon>
        <taxon>Eurotiomycetes</taxon>
        <taxon>Eurotiomycetidae</taxon>
        <taxon>Eurotiales</taxon>
        <taxon>Aspergillaceae</taxon>
        <taxon>Aspergillus</taxon>
        <taxon>Aspergillus subgen. Circumdati</taxon>
    </lineage>
</organism>
<accession>A0A395HV80</accession>
<feature type="region of interest" description="Disordered" evidence="1">
    <location>
        <begin position="1"/>
        <end position="92"/>
    </location>
</feature>
<dbReference type="EMBL" id="KZ824293">
    <property type="protein sequence ID" value="RAL10748.1"/>
    <property type="molecule type" value="Genomic_DNA"/>
</dbReference>
<gene>
    <name evidence="2" type="ORF">BO97DRAFT_479091</name>
</gene>
<feature type="region of interest" description="Disordered" evidence="1">
    <location>
        <begin position="260"/>
        <end position="287"/>
    </location>
</feature>
<feature type="compositionally biased region" description="Basic and acidic residues" evidence="1">
    <location>
        <begin position="332"/>
        <end position="346"/>
    </location>
</feature>
<dbReference type="OrthoDB" id="4502879at2759"/>
<feature type="compositionally biased region" description="Polar residues" evidence="1">
    <location>
        <begin position="44"/>
        <end position="71"/>
    </location>
</feature>
<evidence type="ECO:0000313" key="3">
    <source>
        <dbReference type="Proteomes" id="UP000248961"/>
    </source>
</evidence>
<dbReference type="GeneID" id="37204961"/>
<evidence type="ECO:0000256" key="1">
    <source>
        <dbReference type="SAM" id="MobiDB-lite"/>
    </source>
</evidence>
<keyword evidence="3" id="KW-1185">Reference proteome</keyword>
<dbReference type="Proteomes" id="UP000248961">
    <property type="component" value="Unassembled WGS sequence"/>
</dbReference>
<sequence length="370" mass="41446">MEELTEQKETNRIRQGAFSGPSGSEAAAAASSSATPTTPTTPTNSLPSQIPAQPSYNTFRSPHYYENTQSPSHHEGSAGNRHYNADHHPFSTHDPLYYHPEHRKSVSWSRPSATVIPPPVPVPLPDCPQEIRSSASNVADADLMPPPFRPISQTPQPTPILKPPTKTDDETLQMNLRAMLRIADRQLGACQDILSSMSQDLLRDLIHLENRLMYVDSLIQEDERQWGMLRRYGKPHRVSVHCGSRGDVHVHEYRYGRGRGLMGSRAARPTGPVRPDHRGGSRQSGWDGAVAYGRVSKNVSKNASNIGDMTGIAARIRLGYEELKKGYSSRQKAKENQDQHCAREGYETEIETEDDDSDEDYQYEKYEEED</sequence>
<feature type="compositionally biased region" description="Basic and acidic residues" evidence="1">
    <location>
        <begin position="1"/>
        <end position="12"/>
    </location>
</feature>
<proteinExistence type="predicted"/>
<dbReference type="VEuPathDB" id="FungiDB:BO97DRAFT_479091"/>
<feature type="compositionally biased region" description="Low complexity" evidence="1">
    <location>
        <begin position="19"/>
        <end position="43"/>
    </location>
</feature>
<evidence type="ECO:0000313" key="2">
    <source>
        <dbReference type="EMBL" id="RAL10748.1"/>
    </source>
</evidence>
<protein>
    <submittedName>
        <fullName evidence="2">Uncharacterized protein</fullName>
    </submittedName>
</protein>
<dbReference type="STRING" id="1450537.A0A395HV80"/>
<dbReference type="AlphaFoldDB" id="A0A395HV80"/>
<feature type="compositionally biased region" description="Acidic residues" evidence="1">
    <location>
        <begin position="347"/>
        <end position="370"/>
    </location>
</feature>
<dbReference type="RefSeq" id="XP_025549902.1">
    <property type="nucleotide sequence ID" value="XM_025700672.1"/>
</dbReference>
<reference evidence="2 3" key="1">
    <citation type="submission" date="2018-02" db="EMBL/GenBank/DDBJ databases">
        <title>The genomes of Aspergillus section Nigri reveals drivers in fungal speciation.</title>
        <authorList>
            <consortium name="DOE Joint Genome Institute"/>
            <person name="Vesth T.C."/>
            <person name="Nybo J."/>
            <person name="Theobald S."/>
            <person name="Brandl J."/>
            <person name="Frisvad J.C."/>
            <person name="Nielsen K.F."/>
            <person name="Lyhne E.K."/>
            <person name="Kogle M.E."/>
            <person name="Kuo A."/>
            <person name="Riley R."/>
            <person name="Clum A."/>
            <person name="Nolan M."/>
            <person name="Lipzen A."/>
            <person name="Salamov A."/>
            <person name="Henrissat B."/>
            <person name="Wiebenga A."/>
            <person name="De vries R.P."/>
            <person name="Grigoriev I.V."/>
            <person name="Mortensen U.H."/>
            <person name="Andersen M.R."/>
            <person name="Baker S.E."/>
        </authorList>
    </citation>
    <scope>NUCLEOTIDE SEQUENCE [LARGE SCALE GENOMIC DNA]</scope>
    <source>
        <strain evidence="2 3">CBS 101889</strain>
    </source>
</reference>
<feature type="region of interest" description="Disordered" evidence="1">
    <location>
        <begin position="327"/>
        <end position="370"/>
    </location>
</feature>